<name>A0A6G1TWG8_9BACT</name>
<accession>A0A6G1TWG8</accession>
<dbReference type="Proteomes" id="UP000480425">
    <property type="component" value="Unassembled WGS sequence"/>
</dbReference>
<gene>
    <name evidence="2" type="ORF">F7D73_01360</name>
</gene>
<dbReference type="InterPro" id="IPR021958">
    <property type="entry name" value="DUF3575"/>
</dbReference>
<dbReference type="OrthoDB" id="1060107at2"/>
<dbReference type="RefSeq" id="WP_153121949.1">
    <property type="nucleotide sequence ID" value="NZ_VZCB01000013.1"/>
</dbReference>
<sequence length="203" mass="23261">MNKNRRLSMWLLLVFTLVTTSISAQDWRLKTNLAYWATTTPNIGAEKKISDQWSINFSTGWNPFTFSKNKKLKHIALQTEVRRWLDSPFSGHFLGANLLYSHYNVGRVHFPFGLFPKVKNHRFQGDLGAIGFVYGYDWQLDKSNRWNLEAAIGLGVGITHYTKYNCEKCASAIEKKTKAFVMPTKMAVSLVYNLGTKDTDKPN</sequence>
<reference evidence="2 3" key="1">
    <citation type="submission" date="2019-09" db="EMBL/GenBank/DDBJ databases">
        <title>Distinct polysaccharide growth profiles of human intestinal Prevotella copri isolates.</title>
        <authorList>
            <person name="Fehlner-Peach H."/>
            <person name="Magnabosco C."/>
            <person name="Raghavan V."/>
            <person name="Scher J.U."/>
            <person name="Tett A."/>
            <person name="Cox L.M."/>
            <person name="Gottsegen C."/>
            <person name="Watters A."/>
            <person name="Wiltshire- Gordon J.D."/>
            <person name="Segata N."/>
            <person name="Bonneau R."/>
            <person name="Littman D.R."/>
        </authorList>
    </citation>
    <scope>NUCLEOTIDE SEQUENCE [LARGE SCALE GENOMIC DNA]</scope>
    <source>
        <strain evidence="3">iA622</strain>
    </source>
</reference>
<dbReference type="Pfam" id="PF12099">
    <property type="entry name" value="DUF3575"/>
    <property type="match status" value="1"/>
</dbReference>
<dbReference type="EMBL" id="VZCB01000013">
    <property type="protein sequence ID" value="MQN79633.1"/>
    <property type="molecule type" value="Genomic_DNA"/>
</dbReference>
<dbReference type="AlphaFoldDB" id="A0A6G1TWG8"/>
<evidence type="ECO:0000256" key="1">
    <source>
        <dbReference type="SAM" id="SignalP"/>
    </source>
</evidence>
<feature type="chain" id="PRO_5026316205" evidence="1">
    <location>
        <begin position="25"/>
        <end position="203"/>
    </location>
</feature>
<evidence type="ECO:0000313" key="2">
    <source>
        <dbReference type="EMBL" id="MQN79633.1"/>
    </source>
</evidence>
<organism evidence="2 3">
    <name type="scientific">Segatella copri</name>
    <dbReference type="NCBI Taxonomy" id="165179"/>
    <lineage>
        <taxon>Bacteria</taxon>
        <taxon>Pseudomonadati</taxon>
        <taxon>Bacteroidota</taxon>
        <taxon>Bacteroidia</taxon>
        <taxon>Bacteroidales</taxon>
        <taxon>Prevotellaceae</taxon>
        <taxon>Segatella</taxon>
    </lineage>
</organism>
<feature type="signal peptide" evidence="1">
    <location>
        <begin position="1"/>
        <end position="24"/>
    </location>
</feature>
<proteinExistence type="predicted"/>
<evidence type="ECO:0000313" key="3">
    <source>
        <dbReference type="Proteomes" id="UP000480425"/>
    </source>
</evidence>
<comment type="caution">
    <text evidence="2">The sequence shown here is derived from an EMBL/GenBank/DDBJ whole genome shotgun (WGS) entry which is preliminary data.</text>
</comment>
<keyword evidence="1" id="KW-0732">Signal</keyword>
<protein>
    <submittedName>
        <fullName evidence="2">DUF3575 domain-containing protein</fullName>
    </submittedName>
</protein>